<gene>
    <name evidence="1" type="ordered locus">Huta_2379</name>
</gene>
<keyword evidence="2" id="KW-1185">Reference proteome</keyword>
<organism evidence="1 2">
    <name type="scientific">Halorhabdus utahensis (strain DSM 12940 / JCM 11049 / AX-2)</name>
    <dbReference type="NCBI Taxonomy" id="519442"/>
    <lineage>
        <taxon>Archaea</taxon>
        <taxon>Methanobacteriati</taxon>
        <taxon>Methanobacteriota</taxon>
        <taxon>Stenosarchaea group</taxon>
        <taxon>Halobacteria</taxon>
        <taxon>Halobacteriales</taxon>
        <taxon>Haloarculaceae</taxon>
        <taxon>Halorhabdus</taxon>
    </lineage>
</organism>
<dbReference type="EMBL" id="CP001687">
    <property type="protein sequence ID" value="ACV12545.1"/>
    <property type="molecule type" value="Genomic_DNA"/>
</dbReference>
<dbReference type="KEGG" id="hut:Huta_2379"/>
<protein>
    <submittedName>
        <fullName evidence="1">Uncharacterized protein</fullName>
    </submittedName>
</protein>
<evidence type="ECO:0000313" key="2">
    <source>
        <dbReference type="Proteomes" id="UP000002071"/>
    </source>
</evidence>
<dbReference type="Proteomes" id="UP000002071">
    <property type="component" value="Chromosome"/>
</dbReference>
<evidence type="ECO:0000313" key="1">
    <source>
        <dbReference type="EMBL" id="ACV12545.1"/>
    </source>
</evidence>
<dbReference type="HOGENOM" id="CLU_2021435_0_0_2"/>
<sequence>MTDLPSFAIPARPRRQYDRAGRLSYKGSVLFRLEPTDPEGIDLQVLLETILQSGPYRHGDFHDLPMVVYLVRDEETSDVFRVSIRDGALQLHVLPATESDGLQQFYERLCEGTETEWAVERRVEAVPESE</sequence>
<name>C7NVM2_HALUD</name>
<reference evidence="1 2" key="1">
    <citation type="journal article" date="2009" name="Stand. Genomic Sci.">
        <title>Complete genome sequence of Halorhabdus utahensis type strain (AX-2).</title>
        <authorList>
            <person name="Anderson I."/>
            <person name="Tindall B.J."/>
            <person name="Pomrenke H."/>
            <person name="Goker M."/>
            <person name="Lapidus A."/>
            <person name="Nolan M."/>
            <person name="Copeland A."/>
            <person name="Glavina Del Rio T."/>
            <person name="Chen F."/>
            <person name="Tice H."/>
            <person name="Cheng J.F."/>
            <person name="Lucas S."/>
            <person name="Chertkov O."/>
            <person name="Bruce D."/>
            <person name="Brettin T."/>
            <person name="Detter J.C."/>
            <person name="Han C."/>
            <person name="Goodwin L."/>
            <person name="Land M."/>
            <person name="Hauser L."/>
            <person name="Chang Y.J."/>
            <person name="Jeffries C.D."/>
            <person name="Pitluck S."/>
            <person name="Pati A."/>
            <person name="Mavromatis K."/>
            <person name="Ivanova N."/>
            <person name="Ovchinnikova G."/>
            <person name="Chen A."/>
            <person name="Palaniappan K."/>
            <person name="Chain P."/>
            <person name="Rohde M."/>
            <person name="Bristow J."/>
            <person name="Eisen J.A."/>
            <person name="Markowitz V."/>
            <person name="Hugenholtz P."/>
            <person name="Kyrpides N.C."/>
            <person name="Klenk H.P."/>
        </authorList>
    </citation>
    <scope>NUCLEOTIDE SEQUENCE [LARGE SCALE GENOMIC DNA]</scope>
    <source>
        <strain evidence="2">DSM 12940 / JCM 11049 / AX-2</strain>
    </source>
</reference>
<proteinExistence type="predicted"/>
<dbReference type="GeneID" id="8384678"/>
<dbReference type="RefSeq" id="WP_015790112.1">
    <property type="nucleotide sequence ID" value="NC_013158.1"/>
</dbReference>
<dbReference type="OrthoDB" id="209683at2157"/>
<dbReference type="AlphaFoldDB" id="C7NVM2"/>
<dbReference type="eggNOG" id="arCOG06209">
    <property type="taxonomic scope" value="Archaea"/>
</dbReference>
<accession>C7NVM2</accession>